<dbReference type="EMBL" id="HBUF01279217">
    <property type="protein sequence ID" value="CAG6686978.1"/>
    <property type="molecule type" value="Transcribed_RNA"/>
</dbReference>
<name>A0A8D8TFN6_9HEMI</name>
<accession>A0A8D8TFN6</accession>
<dbReference type="EMBL" id="HBUF01279216">
    <property type="protein sequence ID" value="CAG6686976.1"/>
    <property type="molecule type" value="Transcribed_RNA"/>
</dbReference>
<dbReference type="EMBL" id="HBUF01354093">
    <property type="protein sequence ID" value="CAG6716219.1"/>
    <property type="molecule type" value="Transcribed_RNA"/>
</dbReference>
<dbReference type="EMBL" id="HBUF01603181">
    <property type="protein sequence ID" value="CAG6776757.1"/>
    <property type="molecule type" value="Transcribed_RNA"/>
</dbReference>
<dbReference type="EMBL" id="HBUF01603178">
    <property type="protein sequence ID" value="CAG6776749.1"/>
    <property type="molecule type" value="Transcribed_RNA"/>
</dbReference>
<feature type="signal peptide" evidence="1">
    <location>
        <begin position="1"/>
        <end position="20"/>
    </location>
</feature>
<dbReference type="EMBL" id="HBUF01603182">
    <property type="protein sequence ID" value="CAG6776761.1"/>
    <property type="molecule type" value="Transcribed_RNA"/>
</dbReference>
<dbReference type="EMBL" id="HBUF01279218">
    <property type="protein sequence ID" value="CAG6686980.1"/>
    <property type="molecule type" value="Transcribed_RNA"/>
</dbReference>
<evidence type="ECO:0000256" key="1">
    <source>
        <dbReference type="SAM" id="SignalP"/>
    </source>
</evidence>
<dbReference type="EMBL" id="HBUF01123560">
    <property type="protein sequence ID" value="CAG6642656.1"/>
    <property type="molecule type" value="Transcribed_RNA"/>
</dbReference>
<evidence type="ECO:0000313" key="2">
    <source>
        <dbReference type="EMBL" id="CAG6686978.1"/>
    </source>
</evidence>
<dbReference type="EMBL" id="HBUF01354095">
    <property type="protein sequence ID" value="CAG6716221.1"/>
    <property type="molecule type" value="Transcribed_RNA"/>
</dbReference>
<dbReference type="EMBL" id="HBUF01123561">
    <property type="protein sequence ID" value="CAG6642657.1"/>
    <property type="molecule type" value="Transcribed_RNA"/>
</dbReference>
<proteinExistence type="predicted"/>
<dbReference type="EMBL" id="HBUF01603180">
    <property type="protein sequence ID" value="CAG6776755.1"/>
    <property type="molecule type" value="Transcribed_RNA"/>
</dbReference>
<reference evidence="2" key="1">
    <citation type="submission" date="2021-05" db="EMBL/GenBank/DDBJ databases">
        <authorList>
            <person name="Alioto T."/>
            <person name="Alioto T."/>
            <person name="Gomez Garrido J."/>
        </authorList>
    </citation>
    <scope>NUCLEOTIDE SEQUENCE</scope>
</reference>
<sequence length="251" mass="28376">MKTIVSFIFLLVLTLRGSFASHCYGVRKNCIPESPKGTWLLSFATPIAGGNGTSKSWFGRYSCGIFNNCWGCRCTTMVLDECDDGNKKLSGYITSYNDFSGVMTIKEFHSQVDNFEGTSYKAQIKSFINLNGAFKNQNLQGKKSAKAEKNFNWILVDTDQKTYYVMLICDSVDSYTCNGGPLVLIFFRQKKDFVCDRLTSYPKIVESLKKFELGPDKLDYKYISQDGCSNYYANVKDIKNIEWCGCGKDDN</sequence>
<keyword evidence="1" id="KW-0732">Signal</keyword>
<protein>
    <submittedName>
        <fullName evidence="2">Uncharacterized protein</fullName>
    </submittedName>
</protein>
<dbReference type="AlphaFoldDB" id="A0A8D8TFN6"/>
<dbReference type="EMBL" id="HBUF01123562">
    <property type="protein sequence ID" value="CAG6642658.1"/>
    <property type="molecule type" value="Transcribed_RNA"/>
</dbReference>
<feature type="chain" id="PRO_5036428673" evidence="1">
    <location>
        <begin position="21"/>
        <end position="251"/>
    </location>
</feature>
<organism evidence="2">
    <name type="scientific">Cacopsylla melanoneura</name>
    <dbReference type="NCBI Taxonomy" id="428564"/>
    <lineage>
        <taxon>Eukaryota</taxon>
        <taxon>Metazoa</taxon>
        <taxon>Ecdysozoa</taxon>
        <taxon>Arthropoda</taxon>
        <taxon>Hexapoda</taxon>
        <taxon>Insecta</taxon>
        <taxon>Pterygota</taxon>
        <taxon>Neoptera</taxon>
        <taxon>Paraneoptera</taxon>
        <taxon>Hemiptera</taxon>
        <taxon>Sternorrhyncha</taxon>
        <taxon>Psylloidea</taxon>
        <taxon>Psyllidae</taxon>
        <taxon>Psyllinae</taxon>
        <taxon>Cacopsylla</taxon>
    </lineage>
</organism>